<gene>
    <name evidence="3" type="ORF">GCM10007879_04530</name>
</gene>
<dbReference type="EMBL" id="BSNI01000001">
    <property type="protein sequence ID" value="GLQ16204.1"/>
    <property type="molecule type" value="Genomic_DNA"/>
</dbReference>
<evidence type="ECO:0000256" key="1">
    <source>
        <dbReference type="SAM" id="MobiDB-lite"/>
    </source>
</evidence>
<feature type="compositionally biased region" description="Acidic residues" evidence="1">
    <location>
        <begin position="114"/>
        <end position="150"/>
    </location>
</feature>
<comment type="caution">
    <text evidence="3">The sequence shown here is derived from an EMBL/GenBank/DDBJ whole genome shotgun (WGS) entry which is preliminary data.</text>
</comment>
<sequence>MADYRELLRRAVDALPENNGTSRRAVYEKAREALVTQLRAIEPPLPAREITQHRLTLEDCIRQVEQEATEALLQGLKQETEAPSAPVAPPAPEPVDEPEVVEDPIVEAAAPVEETIEPEPEPEDAPVEEDIQQDAEDIADEPDVSEETADVQDGQTVDAPAEDEAAGAADDVQSEPEEEAASAESEVEEALAEEALTDEVVSEDVDAVSEEAEGTHSELGDEDKVDHEPAEEAVSVEVDAEETAQEPEDVKAPTNPVDEVIAAAQAASSAAAIKAPKVDLDSKSAQAEIDAPTVAPALSSVREVDVDEKLPEVAISVGGDEPQATIDRAIKALDLEAEGKNGGELISGDETAKAENAAETAKSSVSALAMEEADVASVVSEEENGGNGLTVFLLLVILLLAGAGGGAYWAWKEGYVDLNPLMAQLGLSDQTTPSSETTTTPADTNTADADVPEQSNVRNVTPATTVSDLTATTPVVEEATPTPVEEERLTPEPTADEPTPVVEETTPPTTEVAEAPVASEETTAPTDDRLTAEEPTTDGDQPKLNVGDTSDAVAEVGSRSLLIEEQLTGSGGAVPFSGSTEWSRDVDELGAPVIKARVSIPARNLAVDVLFRKNGDAALPASHLVEVNFSVTESFLGGGIASLPGILLKDQELAQGNPLVGASARIFDNSFLFALSAAEADLAKNLDLIAARGWIDLPVVYSTGRKAIVTLEKGKEGGAIFEAVLAAWATE</sequence>
<keyword evidence="2" id="KW-0472">Membrane</keyword>
<evidence type="ECO:0008006" key="5">
    <source>
        <dbReference type="Google" id="ProtNLM"/>
    </source>
</evidence>
<name>A0ABQ5ULW7_9HYPH</name>
<organism evidence="3 4">
    <name type="scientific">Maritalea porphyrae</name>
    <dbReference type="NCBI Taxonomy" id="880732"/>
    <lineage>
        <taxon>Bacteria</taxon>
        <taxon>Pseudomonadati</taxon>
        <taxon>Pseudomonadota</taxon>
        <taxon>Alphaproteobacteria</taxon>
        <taxon>Hyphomicrobiales</taxon>
        <taxon>Devosiaceae</taxon>
        <taxon>Maritalea</taxon>
    </lineage>
</organism>
<feature type="compositionally biased region" description="Polar residues" evidence="1">
    <location>
        <begin position="453"/>
        <end position="469"/>
    </location>
</feature>
<feature type="compositionally biased region" description="Acidic residues" evidence="1">
    <location>
        <begin position="238"/>
        <end position="247"/>
    </location>
</feature>
<feature type="region of interest" description="Disordered" evidence="1">
    <location>
        <begin position="429"/>
        <end position="548"/>
    </location>
</feature>
<feature type="compositionally biased region" description="Acidic residues" evidence="1">
    <location>
        <begin position="94"/>
        <end position="105"/>
    </location>
</feature>
<feature type="compositionally biased region" description="Acidic residues" evidence="1">
    <location>
        <begin position="172"/>
        <end position="212"/>
    </location>
</feature>
<protein>
    <recommendedName>
        <fullName evidence="5">CheA signal transduction histidine kinase</fullName>
    </recommendedName>
</protein>
<keyword evidence="2" id="KW-1133">Transmembrane helix</keyword>
<feature type="compositionally biased region" description="Low complexity" evidence="1">
    <location>
        <begin position="491"/>
        <end position="518"/>
    </location>
</feature>
<evidence type="ECO:0000313" key="4">
    <source>
        <dbReference type="Proteomes" id="UP001161405"/>
    </source>
</evidence>
<reference evidence="3" key="1">
    <citation type="journal article" date="2014" name="Int. J. Syst. Evol. Microbiol.">
        <title>Complete genome of a new Firmicutes species belonging to the dominant human colonic microbiota ('Ruminococcus bicirculans') reveals two chromosomes and a selective capacity to utilize plant glucans.</title>
        <authorList>
            <consortium name="NISC Comparative Sequencing Program"/>
            <person name="Wegmann U."/>
            <person name="Louis P."/>
            <person name="Goesmann A."/>
            <person name="Henrissat B."/>
            <person name="Duncan S.H."/>
            <person name="Flint H.J."/>
        </authorList>
    </citation>
    <scope>NUCLEOTIDE SEQUENCE</scope>
    <source>
        <strain evidence="3">NBRC 107169</strain>
    </source>
</reference>
<feature type="compositionally biased region" description="Low complexity" evidence="1">
    <location>
        <begin position="429"/>
        <end position="449"/>
    </location>
</feature>
<evidence type="ECO:0000256" key="2">
    <source>
        <dbReference type="SAM" id="Phobius"/>
    </source>
</evidence>
<feature type="compositionally biased region" description="Basic and acidic residues" evidence="1">
    <location>
        <begin position="213"/>
        <end position="230"/>
    </location>
</feature>
<proteinExistence type="predicted"/>
<dbReference type="Proteomes" id="UP001161405">
    <property type="component" value="Unassembled WGS sequence"/>
</dbReference>
<accession>A0ABQ5ULW7</accession>
<feature type="compositionally biased region" description="Low complexity" evidence="1">
    <location>
        <begin position="470"/>
        <end position="483"/>
    </location>
</feature>
<reference evidence="3" key="2">
    <citation type="submission" date="2023-01" db="EMBL/GenBank/DDBJ databases">
        <title>Draft genome sequence of Maritalea porphyrae strain NBRC 107169.</title>
        <authorList>
            <person name="Sun Q."/>
            <person name="Mori K."/>
        </authorList>
    </citation>
    <scope>NUCLEOTIDE SEQUENCE</scope>
    <source>
        <strain evidence="3">NBRC 107169</strain>
    </source>
</reference>
<dbReference type="PROSITE" id="PS00050">
    <property type="entry name" value="RIBOSOMAL_L23"/>
    <property type="match status" value="1"/>
</dbReference>
<feature type="transmembrane region" description="Helical" evidence="2">
    <location>
        <begin position="389"/>
        <end position="411"/>
    </location>
</feature>
<dbReference type="InterPro" id="IPR001014">
    <property type="entry name" value="Ribosomal_uL23_CS"/>
</dbReference>
<dbReference type="RefSeq" id="WP_284361666.1">
    <property type="nucleotide sequence ID" value="NZ_BSNI01000001.1"/>
</dbReference>
<evidence type="ECO:0000313" key="3">
    <source>
        <dbReference type="EMBL" id="GLQ16204.1"/>
    </source>
</evidence>
<feature type="region of interest" description="Disordered" evidence="1">
    <location>
        <begin position="75"/>
        <end position="255"/>
    </location>
</feature>
<keyword evidence="2" id="KW-0812">Transmembrane</keyword>
<keyword evidence="4" id="KW-1185">Reference proteome</keyword>